<dbReference type="AlphaFoldDB" id="A0A9D5DJF9"/>
<protein>
    <submittedName>
        <fullName evidence="3">Coiled coil-containing protein</fullName>
    </submittedName>
</protein>
<dbReference type="Proteomes" id="UP001067231">
    <property type="component" value="Unassembled WGS sequence"/>
</dbReference>
<organism evidence="3">
    <name type="scientific">Cryptosporidium canis</name>
    <dbReference type="NCBI Taxonomy" id="195482"/>
    <lineage>
        <taxon>Eukaryota</taxon>
        <taxon>Sar</taxon>
        <taxon>Alveolata</taxon>
        <taxon>Apicomplexa</taxon>
        <taxon>Conoidasida</taxon>
        <taxon>Coccidia</taxon>
        <taxon>Eucoccidiorida</taxon>
        <taxon>Eimeriorina</taxon>
        <taxon>Cryptosporidiidae</taxon>
        <taxon>Cryptosporidium</taxon>
    </lineage>
</organism>
<name>A0A9D5DJF9_9CRYT</name>
<comment type="caution">
    <text evidence="3">The sequence shown here is derived from an EMBL/GenBank/DDBJ whole genome shotgun (WGS) entry which is preliminary data.</text>
</comment>
<sequence>MSSKIPSLIRSTNLKKPWSASNQMKPDNRQCVSENSKGPNPVKCSKNENKENYNFSGKSNSNDSKNIRLPRVAYLSGKPMNKHSVDGINHPPKPIAKKSTLNHSSQNTSVSKSNFNKIETSTDKSLSIRQQRLIKERETRLEDTKLRLKKADYDYSQELLLSKVIDSELKLQLEYLDENNSRYLKEIKKMQDLKGMLECEILSLENQLDAMESALSNLKKIRNIKSSIRDFEIRNLDIDKTIQLISKEISDCEHSIKSYEFEGDNGKLIIENLKIPFNDSVEHALNLEKLLHNDKLLINQLQFRLHKLTRDPKFVCRTYSTEIPHLSKVNISIPSCNGSDIVDNILKEDIQRPNIKNQIKGWCKLRLDVDIINARFRIGTETVKFDKIIEFDETKRPSTLLITDLSRMYEKISHIIMEGTENIPKKIDIGPTNKHNIIRRQSLLHSKMEYELDHNGVNSHSKNSTDDRNSYYLVDINEQKEVEIDVLLLINDLFNSIKLVFVEKGDSNDNSKTIGCSHHEIPPIFIANIGQNSTASRQTFWGTNSARILFVNDGTYESMEHKQIETFNKKIPGILHSVIYQIYQNMNNSSLFDWRLEATITLQDPIISYTDTNDGMCDIDFRERISNKKDLHTPDVFNNYIFSERGKYYNKFHPDDHGIDEYHDILRIIPNERKAKRSNTIKNCEFKRSEDFISQIYAEIQHLSPNLLRSINAYCLSEETLANISDEFQGSHITIILKIEAITPDSSISSNIVLTDLFVDDNGAVDDTIVDYLSFIRGSHPSGKLIDEIIQLKSNSKADPLVYTLVHSIN</sequence>
<feature type="compositionally biased region" description="Polar residues" evidence="2">
    <location>
        <begin position="52"/>
        <end position="64"/>
    </location>
</feature>
<evidence type="ECO:0000256" key="1">
    <source>
        <dbReference type="SAM" id="Coils"/>
    </source>
</evidence>
<feature type="coiled-coil region" evidence="1">
    <location>
        <begin position="173"/>
        <end position="221"/>
    </location>
</feature>
<dbReference type="OrthoDB" id="339249at2759"/>
<proteinExistence type="predicted"/>
<accession>A0A9D5DJF9</accession>
<feature type="compositionally biased region" description="Polar residues" evidence="2">
    <location>
        <begin position="1"/>
        <end position="38"/>
    </location>
</feature>
<keyword evidence="1" id="KW-0175">Coiled coil</keyword>
<evidence type="ECO:0000256" key="2">
    <source>
        <dbReference type="SAM" id="MobiDB-lite"/>
    </source>
</evidence>
<feature type="compositionally biased region" description="Polar residues" evidence="2">
    <location>
        <begin position="99"/>
        <end position="111"/>
    </location>
</feature>
<gene>
    <name evidence="3" type="ORF">OJ253_2303</name>
</gene>
<dbReference type="EMBL" id="JAPCXC010000058">
    <property type="protein sequence ID" value="KAJ1607428.1"/>
    <property type="molecule type" value="Genomic_DNA"/>
</dbReference>
<evidence type="ECO:0000313" key="3">
    <source>
        <dbReference type="EMBL" id="KAJ1607428.1"/>
    </source>
</evidence>
<reference evidence="3" key="1">
    <citation type="submission" date="2022-10" db="EMBL/GenBank/DDBJ databases">
        <title>Adaptive evolution leads to modifications in subtelomeric GC content in a zoonotic Cryptosporidium species.</title>
        <authorList>
            <person name="Li J."/>
            <person name="Feng Y."/>
            <person name="Xiao L."/>
        </authorList>
    </citation>
    <scope>NUCLEOTIDE SEQUENCE</scope>
    <source>
        <strain evidence="3">33844</strain>
    </source>
</reference>
<feature type="region of interest" description="Disordered" evidence="2">
    <location>
        <begin position="1"/>
        <end position="111"/>
    </location>
</feature>